<organism evidence="6">
    <name type="scientific">Pseudo-nitzschia australis</name>
    <dbReference type="NCBI Taxonomy" id="44445"/>
    <lineage>
        <taxon>Eukaryota</taxon>
        <taxon>Sar</taxon>
        <taxon>Stramenopiles</taxon>
        <taxon>Ochrophyta</taxon>
        <taxon>Bacillariophyta</taxon>
        <taxon>Bacillariophyceae</taxon>
        <taxon>Bacillariophycidae</taxon>
        <taxon>Bacillariales</taxon>
        <taxon>Bacillariaceae</taxon>
        <taxon>Pseudo-nitzschia</taxon>
    </lineage>
</organism>
<dbReference type="SUPFAM" id="SSF46785">
    <property type="entry name" value="Winged helix' DNA-binding domain"/>
    <property type="match status" value="1"/>
</dbReference>
<dbReference type="PANTHER" id="PTHR10015">
    <property type="entry name" value="HEAT SHOCK TRANSCRIPTION FACTOR"/>
    <property type="match status" value="1"/>
</dbReference>
<dbReference type="GO" id="GO:0003700">
    <property type="term" value="F:DNA-binding transcription factor activity"/>
    <property type="evidence" value="ECO:0007669"/>
    <property type="project" value="InterPro"/>
</dbReference>
<name>A0A7S4EFW0_9STRA</name>
<protein>
    <recommendedName>
        <fullName evidence="5">HSF-type DNA-binding domain-containing protein</fullName>
    </recommendedName>
</protein>
<sequence>MIQDLWNVNEQRNLAPLTVPAASSAGSVRVVSGSGFRYVIPFPYRLHEMLSNVDTLHDSSIVSWLPDGRHFKVHDPLRFVESVIPSAFKQKSLKSFQRQLHLYGFQRIHEGPDKGAYYHEKFRRDDRDLCLSITRAKAPKRSRAAPVKTTTNNKNFSRRMPTFHVRKKSMETSVVNSSLSTPPIPAINMSAVTIFPSIFDDVSPPQQSLMSENRCRMRGPLHTPTPSTADQISSSTSHRDTSNITFPQEIKNNQQLDDSVADTCQWLINAGVPISAFDPVAIGDISHSSALPLLVPSASSSFSPVVRQKTTIQEMQPRNVLFTSQTTSVENNRMEEQRLNSNGSNNRNDDFTSLFSVDVPSHNFPVSVSSFLDEPVSFDSDHLLAADLLPGEHLPLVDDSLWAL</sequence>
<comment type="subcellular location">
    <subcellularLocation>
        <location evidence="1">Nucleus</location>
    </subcellularLocation>
</comment>
<reference evidence="6" key="1">
    <citation type="submission" date="2021-01" db="EMBL/GenBank/DDBJ databases">
        <authorList>
            <person name="Corre E."/>
            <person name="Pelletier E."/>
            <person name="Niang G."/>
            <person name="Scheremetjew M."/>
            <person name="Finn R."/>
            <person name="Kale V."/>
            <person name="Holt S."/>
            <person name="Cochrane G."/>
            <person name="Meng A."/>
            <person name="Brown T."/>
            <person name="Cohen L."/>
        </authorList>
    </citation>
    <scope>NUCLEOTIDE SEQUENCE</scope>
    <source>
        <strain evidence="6">10249 10 AB</strain>
    </source>
</reference>
<keyword evidence="3" id="KW-0539">Nucleus</keyword>
<dbReference type="SMART" id="SM00415">
    <property type="entry name" value="HSF"/>
    <property type="match status" value="1"/>
</dbReference>
<dbReference type="InterPro" id="IPR000232">
    <property type="entry name" value="HSF_DNA-bd"/>
</dbReference>
<keyword evidence="2" id="KW-0238">DNA-binding</keyword>
<dbReference type="Gene3D" id="1.10.10.10">
    <property type="entry name" value="Winged helix-like DNA-binding domain superfamily/Winged helix DNA-binding domain"/>
    <property type="match status" value="1"/>
</dbReference>
<dbReference type="EMBL" id="HBIX01003888">
    <property type="protein sequence ID" value="CAE0710293.1"/>
    <property type="molecule type" value="Transcribed_RNA"/>
</dbReference>
<evidence type="ECO:0000256" key="1">
    <source>
        <dbReference type="ARBA" id="ARBA00004123"/>
    </source>
</evidence>
<dbReference type="Pfam" id="PF00447">
    <property type="entry name" value="HSF_DNA-bind"/>
    <property type="match status" value="1"/>
</dbReference>
<feature type="domain" description="HSF-type DNA-binding" evidence="5">
    <location>
        <begin position="38"/>
        <end position="136"/>
    </location>
</feature>
<dbReference type="GO" id="GO:0005634">
    <property type="term" value="C:nucleus"/>
    <property type="evidence" value="ECO:0007669"/>
    <property type="project" value="UniProtKB-SubCell"/>
</dbReference>
<gene>
    <name evidence="6" type="ORF">PAUS00366_LOCUS3020</name>
</gene>
<proteinExistence type="inferred from homology"/>
<dbReference type="InterPro" id="IPR036390">
    <property type="entry name" value="WH_DNA-bd_sf"/>
</dbReference>
<dbReference type="GO" id="GO:0043565">
    <property type="term" value="F:sequence-specific DNA binding"/>
    <property type="evidence" value="ECO:0007669"/>
    <property type="project" value="InterPro"/>
</dbReference>
<evidence type="ECO:0000256" key="3">
    <source>
        <dbReference type="ARBA" id="ARBA00023242"/>
    </source>
</evidence>
<evidence type="ECO:0000256" key="4">
    <source>
        <dbReference type="RuleBase" id="RU004020"/>
    </source>
</evidence>
<evidence type="ECO:0000313" key="6">
    <source>
        <dbReference type="EMBL" id="CAE0710293.1"/>
    </source>
</evidence>
<dbReference type="InterPro" id="IPR036388">
    <property type="entry name" value="WH-like_DNA-bd_sf"/>
</dbReference>
<evidence type="ECO:0000259" key="5">
    <source>
        <dbReference type="SMART" id="SM00415"/>
    </source>
</evidence>
<comment type="similarity">
    <text evidence="4">Belongs to the HSF family.</text>
</comment>
<dbReference type="AlphaFoldDB" id="A0A7S4EFW0"/>
<accession>A0A7S4EFW0</accession>
<evidence type="ECO:0000256" key="2">
    <source>
        <dbReference type="ARBA" id="ARBA00023125"/>
    </source>
</evidence>
<dbReference type="PANTHER" id="PTHR10015:SF206">
    <property type="entry name" value="HSF-TYPE DNA-BINDING DOMAIN-CONTAINING PROTEIN"/>
    <property type="match status" value="1"/>
</dbReference>
<dbReference type="FunFam" id="1.10.10.10:FF:000479">
    <property type="entry name" value="Predicted protein"/>
    <property type="match status" value="1"/>
</dbReference>